<dbReference type="Gene3D" id="3.40.50.300">
    <property type="entry name" value="P-loop containing nucleotide triphosphate hydrolases"/>
    <property type="match status" value="1"/>
</dbReference>
<protein>
    <submittedName>
        <fullName evidence="2">P-loop containing nucleoside triphosphate hydrolase protein</fullName>
    </submittedName>
</protein>
<dbReference type="SUPFAM" id="SSF52540">
    <property type="entry name" value="P-loop containing nucleoside triphosphate hydrolases"/>
    <property type="match status" value="1"/>
</dbReference>
<comment type="caution">
    <text evidence="2">The sequence shown here is derived from an EMBL/GenBank/DDBJ whole genome shotgun (WGS) entry which is preliminary data.</text>
</comment>
<reference evidence="2" key="1">
    <citation type="submission" date="2023-03" db="EMBL/GenBank/DDBJ databases">
        <title>Massive genome expansion in bonnet fungi (Mycena s.s.) driven by repeated elements and novel gene families across ecological guilds.</title>
        <authorList>
            <consortium name="Lawrence Berkeley National Laboratory"/>
            <person name="Harder C.B."/>
            <person name="Miyauchi S."/>
            <person name="Viragh M."/>
            <person name="Kuo A."/>
            <person name="Thoen E."/>
            <person name="Andreopoulos B."/>
            <person name="Lu D."/>
            <person name="Skrede I."/>
            <person name="Drula E."/>
            <person name="Henrissat B."/>
            <person name="Morin E."/>
            <person name="Kohler A."/>
            <person name="Barry K."/>
            <person name="LaButti K."/>
            <person name="Morin E."/>
            <person name="Salamov A."/>
            <person name="Lipzen A."/>
            <person name="Mereny Z."/>
            <person name="Hegedus B."/>
            <person name="Baldrian P."/>
            <person name="Stursova M."/>
            <person name="Weitz H."/>
            <person name="Taylor A."/>
            <person name="Grigoriev I.V."/>
            <person name="Nagy L.G."/>
            <person name="Martin F."/>
            <person name="Kauserud H."/>
        </authorList>
    </citation>
    <scope>NUCLEOTIDE SEQUENCE</scope>
    <source>
        <strain evidence="2">CBHHK182m</strain>
    </source>
</reference>
<proteinExistence type="predicted"/>
<dbReference type="Pfam" id="PF20703">
    <property type="entry name" value="nSTAND1"/>
    <property type="match status" value="1"/>
</dbReference>
<evidence type="ECO:0000259" key="1">
    <source>
        <dbReference type="Pfam" id="PF20703"/>
    </source>
</evidence>
<dbReference type="PANTHER" id="PTHR47691:SF3">
    <property type="entry name" value="HTH-TYPE TRANSCRIPTIONAL REGULATOR RV0890C-RELATED"/>
    <property type="match status" value="1"/>
</dbReference>
<keyword evidence="3" id="KW-1185">Reference proteome</keyword>
<keyword evidence="2" id="KW-0378">Hydrolase</keyword>
<dbReference type="PRINTS" id="PR00364">
    <property type="entry name" value="DISEASERSIST"/>
</dbReference>
<organism evidence="2 3">
    <name type="scientific">Mycena metata</name>
    <dbReference type="NCBI Taxonomy" id="1033252"/>
    <lineage>
        <taxon>Eukaryota</taxon>
        <taxon>Fungi</taxon>
        <taxon>Dikarya</taxon>
        <taxon>Basidiomycota</taxon>
        <taxon>Agaricomycotina</taxon>
        <taxon>Agaricomycetes</taxon>
        <taxon>Agaricomycetidae</taxon>
        <taxon>Agaricales</taxon>
        <taxon>Marasmiineae</taxon>
        <taxon>Mycenaceae</taxon>
        <taxon>Mycena</taxon>
    </lineage>
</organism>
<dbReference type="EMBL" id="JARKIB010000026">
    <property type="protein sequence ID" value="KAJ7765369.1"/>
    <property type="molecule type" value="Genomic_DNA"/>
</dbReference>
<dbReference type="InterPro" id="IPR027417">
    <property type="entry name" value="P-loop_NTPase"/>
</dbReference>
<accession>A0AAD7NLR5</accession>
<evidence type="ECO:0000313" key="2">
    <source>
        <dbReference type="EMBL" id="KAJ7765369.1"/>
    </source>
</evidence>
<dbReference type="GO" id="GO:0016787">
    <property type="term" value="F:hydrolase activity"/>
    <property type="evidence" value="ECO:0007669"/>
    <property type="project" value="UniProtKB-KW"/>
</dbReference>
<sequence>MKLTAALAGTAGVSYRWQWQAENSASVASGPYTGPGEEEWTNNQTVFLRGYKVIVRPPPVASLQGSVKVSPISAANPGRLLRKSSHVPFSRASSWKGWLFGDRKANGGKGSRDNSELQISPDIKSIPTASEPYHLSSVINTYLLNTVVCVTHDDVWISVLRNEESTFPDDKELLRRVLQKFPVSKIHGGAFIEVLENWNAPTPLVHNSLPNPRSPLGPLRKVRLPKWSKDKLKERQDTPHKDSSLVQRYWAKEDLFDVSGDHDRDDGASLTSYNERYTFINIDDLSNLTESRSTNSISLLPSVPPIFYGRDREVEDILRTLRTSQPARLAILGTLGVGKTSLARMVLHHSEVAHSFVRYFVSLDSCASATDMISMIANHIGFKPAPPKSLLKSIITYFSSESQQSLLVLDNLESCWESISERRQVEDFLSALDDIQCLSIMITMRGAERPARVRWTPPMIQPLQPLDYSDARKIFLDIVDHTWLPHEEADLVELLAFTGNLPLAVNLLAHVADVEGGSDLLCRLKKEGTEHLIIPHKPTY</sequence>
<dbReference type="PANTHER" id="PTHR47691">
    <property type="entry name" value="REGULATOR-RELATED"/>
    <property type="match status" value="1"/>
</dbReference>
<dbReference type="InterPro" id="IPR049052">
    <property type="entry name" value="nSTAND1"/>
</dbReference>
<feature type="domain" description="Novel STAND NTPase 1" evidence="1">
    <location>
        <begin position="306"/>
        <end position="446"/>
    </location>
</feature>
<gene>
    <name evidence="2" type="ORF">B0H16DRAFT_417621</name>
</gene>
<evidence type="ECO:0000313" key="3">
    <source>
        <dbReference type="Proteomes" id="UP001215598"/>
    </source>
</evidence>
<dbReference type="Proteomes" id="UP001215598">
    <property type="component" value="Unassembled WGS sequence"/>
</dbReference>
<dbReference type="AlphaFoldDB" id="A0AAD7NLR5"/>
<name>A0AAD7NLR5_9AGAR</name>